<protein>
    <submittedName>
        <fullName evidence="2">Uncharacterized protein</fullName>
    </submittedName>
</protein>
<dbReference type="Proteomes" id="UP001139414">
    <property type="component" value="Unassembled WGS sequence"/>
</dbReference>
<dbReference type="AlphaFoldDB" id="A0A9X1LL03"/>
<proteinExistence type="predicted"/>
<sequence>MNKVRILGIGAIISGILIGYFFTRTDVHLLSGMLIGVGVGWVITGRFLSHGKKQKSRVRAD</sequence>
<evidence type="ECO:0000313" key="3">
    <source>
        <dbReference type="Proteomes" id="UP001139414"/>
    </source>
</evidence>
<evidence type="ECO:0000256" key="1">
    <source>
        <dbReference type="SAM" id="Phobius"/>
    </source>
</evidence>
<feature type="transmembrane region" description="Helical" evidence="1">
    <location>
        <begin position="7"/>
        <end position="23"/>
    </location>
</feature>
<gene>
    <name evidence="2" type="ORF">LGQ90_13475</name>
</gene>
<dbReference type="RefSeq" id="WP_229341747.1">
    <property type="nucleotide sequence ID" value="NZ_JAJBZG010000005.1"/>
</dbReference>
<feature type="transmembrane region" description="Helical" evidence="1">
    <location>
        <begin position="29"/>
        <end position="49"/>
    </location>
</feature>
<evidence type="ECO:0000313" key="2">
    <source>
        <dbReference type="EMBL" id="MCB7482278.1"/>
    </source>
</evidence>
<keyword evidence="3" id="KW-1185">Reference proteome</keyword>
<organism evidence="2 3">
    <name type="scientific">Christiangramia sediminis</name>
    <dbReference type="NCBI Taxonomy" id="2881336"/>
    <lineage>
        <taxon>Bacteria</taxon>
        <taxon>Pseudomonadati</taxon>
        <taxon>Bacteroidota</taxon>
        <taxon>Flavobacteriia</taxon>
        <taxon>Flavobacteriales</taxon>
        <taxon>Flavobacteriaceae</taxon>
        <taxon>Christiangramia</taxon>
    </lineage>
</organism>
<name>A0A9X1LL03_9FLAO</name>
<reference evidence="2" key="1">
    <citation type="submission" date="2021-10" db="EMBL/GenBank/DDBJ databases">
        <title>Gramella sp. ASW11-100T, isolated from marine sediment.</title>
        <authorList>
            <person name="Xia C."/>
        </authorList>
    </citation>
    <scope>NUCLEOTIDE SEQUENCE</scope>
    <source>
        <strain evidence="2">ASW11-100</strain>
    </source>
</reference>
<comment type="caution">
    <text evidence="2">The sequence shown here is derived from an EMBL/GenBank/DDBJ whole genome shotgun (WGS) entry which is preliminary data.</text>
</comment>
<keyword evidence="1" id="KW-0472">Membrane</keyword>
<keyword evidence="1" id="KW-1133">Transmembrane helix</keyword>
<dbReference type="EMBL" id="JAJBZG010000005">
    <property type="protein sequence ID" value="MCB7482278.1"/>
    <property type="molecule type" value="Genomic_DNA"/>
</dbReference>
<accession>A0A9X1LL03</accession>
<keyword evidence="1" id="KW-0812">Transmembrane</keyword>